<name>A0A1S3IK24_LINAN</name>
<gene>
    <name evidence="4" type="primary">LOC106164482</name>
</gene>
<dbReference type="AlphaFoldDB" id="A0A1S3IK24"/>
<reference evidence="4" key="1">
    <citation type="submission" date="2025-08" db="UniProtKB">
        <authorList>
            <consortium name="RefSeq"/>
        </authorList>
    </citation>
    <scope>IDENTIFICATION</scope>
    <source>
        <tissue evidence="4">Gonads</tissue>
    </source>
</reference>
<dbReference type="RefSeq" id="XP_013397869.1">
    <property type="nucleotide sequence ID" value="XM_013542415.1"/>
</dbReference>
<protein>
    <submittedName>
        <fullName evidence="4">Placenta-specific gene 8 protein</fullName>
    </submittedName>
</protein>
<dbReference type="NCBIfam" id="TIGR01571">
    <property type="entry name" value="A_thal_Cys_rich"/>
    <property type="match status" value="1"/>
</dbReference>
<sequence>MLFYPYTLRQMREGDDESENEEENKKHRHRNNDGKSGARRHQKKNPEKKTPRMPVTQQITKTVKVTSSGGARTVKMDGLRDWSSGIFGCFSDVKSCLCGLFCFPCLTCQTSTRMGEHCCVPFMVPGGLITLRTRLRSMLGIEGTICGDCCATVWCPLCVTCQMKREMDSAGW</sequence>
<dbReference type="Pfam" id="PF04749">
    <property type="entry name" value="PLAC8"/>
    <property type="match status" value="1"/>
</dbReference>
<evidence type="ECO:0000256" key="1">
    <source>
        <dbReference type="ARBA" id="ARBA00009024"/>
    </source>
</evidence>
<dbReference type="KEGG" id="lak:106164482"/>
<dbReference type="PANTHER" id="PTHR15907">
    <property type="entry name" value="DUF614 FAMILY PROTEIN-RELATED"/>
    <property type="match status" value="1"/>
</dbReference>
<evidence type="ECO:0000313" key="4">
    <source>
        <dbReference type="RefSeq" id="XP_013397869.1"/>
    </source>
</evidence>
<evidence type="ECO:0000256" key="2">
    <source>
        <dbReference type="SAM" id="MobiDB-lite"/>
    </source>
</evidence>
<organism evidence="3 4">
    <name type="scientific">Lingula anatina</name>
    <name type="common">Brachiopod</name>
    <name type="synonym">Lingula unguis</name>
    <dbReference type="NCBI Taxonomy" id="7574"/>
    <lineage>
        <taxon>Eukaryota</taxon>
        <taxon>Metazoa</taxon>
        <taxon>Spiralia</taxon>
        <taxon>Lophotrochozoa</taxon>
        <taxon>Brachiopoda</taxon>
        <taxon>Linguliformea</taxon>
        <taxon>Lingulata</taxon>
        <taxon>Lingulida</taxon>
        <taxon>Linguloidea</taxon>
        <taxon>Lingulidae</taxon>
        <taxon>Lingula</taxon>
    </lineage>
</organism>
<dbReference type="Proteomes" id="UP000085678">
    <property type="component" value="Unplaced"/>
</dbReference>
<dbReference type="OrthoDB" id="1045822at2759"/>
<dbReference type="GeneID" id="106164482"/>
<dbReference type="OMA" id="INDCCTV"/>
<proteinExistence type="inferred from homology"/>
<keyword evidence="3" id="KW-1185">Reference proteome</keyword>
<feature type="region of interest" description="Disordered" evidence="2">
    <location>
        <begin position="1"/>
        <end position="56"/>
    </location>
</feature>
<accession>A0A1S3IK24</accession>
<evidence type="ECO:0000313" key="3">
    <source>
        <dbReference type="Proteomes" id="UP000085678"/>
    </source>
</evidence>
<dbReference type="InParanoid" id="A0A1S3IK24"/>
<dbReference type="InterPro" id="IPR006461">
    <property type="entry name" value="PLAC_motif_containing"/>
</dbReference>
<comment type="similarity">
    <text evidence="1">Belongs to the cornifelin family.</text>
</comment>